<name>L7JXI0_TRAHO</name>
<dbReference type="AlphaFoldDB" id="L7JXI0"/>
<keyword evidence="2" id="KW-1185">Reference proteome</keyword>
<dbReference type="Proteomes" id="UP000011185">
    <property type="component" value="Unassembled WGS sequence"/>
</dbReference>
<reference evidence="1 2" key="1">
    <citation type="journal article" date="2012" name="PLoS Pathog.">
        <title>The genome of the obligate intracellular parasite Trachipleistophora hominis: new insights into microsporidian genome dynamics and reductive evolution.</title>
        <authorList>
            <person name="Heinz E."/>
            <person name="Williams T.A."/>
            <person name="Nakjang S."/>
            <person name="Noel C.J."/>
            <person name="Swan D.C."/>
            <person name="Goldberg A.V."/>
            <person name="Harris S.R."/>
            <person name="Weinmaier T."/>
            <person name="Markert S."/>
            <person name="Becher D."/>
            <person name="Bernhardt J."/>
            <person name="Dagan T."/>
            <person name="Hacker C."/>
            <person name="Lucocq J.M."/>
            <person name="Schweder T."/>
            <person name="Rattei T."/>
            <person name="Hall N."/>
            <person name="Hirt R.P."/>
            <person name="Embley T.M."/>
        </authorList>
    </citation>
    <scope>NUCLEOTIDE SEQUENCE [LARGE SCALE GENOMIC DNA]</scope>
</reference>
<sequence>MNIGSLFYLNSEFNNLLIKQSSGVFHLRNKFNIDIITLIQESVLEIKEEDELSTELRFEHLTFEKPLMIGENVKTVTLIDVKFVDNSIVQIFSSDVQTNIKSNCEIHWYESNKLARIEKYDEDRVMCCINNGNGVS</sequence>
<proteinExistence type="predicted"/>
<dbReference type="EMBL" id="JH993958">
    <property type="protein sequence ID" value="ELQ75462.1"/>
    <property type="molecule type" value="Genomic_DNA"/>
</dbReference>
<evidence type="ECO:0000313" key="1">
    <source>
        <dbReference type="EMBL" id="ELQ75462.1"/>
    </source>
</evidence>
<gene>
    <name evidence="1" type="ORF">THOM_1589</name>
</gene>
<organism evidence="1 2">
    <name type="scientific">Trachipleistophora hominis</name>
    <name type="common">Microsporidian parasite</name>
    <dbReference type="NCBI Taxonomy" id="72359"/>
    <lineage>
        <taxon>Eukaryota</taxon>
        <taxon>Fungi</taxon>
        <taxon>Fungi incertae sedis</taxon>
        <taxon>Microsporidia</taxon>
        <taxon>Pleistophoridae</taxon>
        <taxon>Trachipleistophora</taxon>
    </lineage>
</organism>
<protein>
    <submittedName>
        <fullName evidence="1">Putative LRR containing protein</fullName>
    </submittedName>
</protein>
<dbReference type="VEuPathDB" id="MicrosporidiaDB:THOM_1589"/>
<evidence type="ECO:0000313" key="2">
    <source>
        <dbReference type="Proteomes" id="UP000011185"/>
    </source>
</evidence>
<accession>L7JXI0</accession>
<dbReference type="InParanoid" id="L7JXI0"/>
<dbReference type="HOGENOM" id="CLU_1876889_0_0_1"/>